<evidence type="ECO:0000256" key="2">
    <source>
        <dbReference type="ARBA" id="ARBA00022670"/>
    </source>
</evidence>
<feature type="domain" description="Phage capsid-like C-terminal" evidence="5">
    <location>
        <begin position="309"/>
        <end position="551"/>
    </location>
</feature>
<dbReference type="Pfam" id="PF05065">
    <property type="entry name" value="Phage_capsid"/>
    <property type="match status" value="1"/>
</dbReference>
<sequence>MLTKQNDAQIKTADSKTGTFEGYASAFGNLDSYGDIVQRGAFARTIAEWARKGHIPVFYGHRTDDPEMCIGHVVNAVEDDHGLKVTCQLDMDSPKAAQTHRMLAAGRIGEMSIGYVTRDSEQKSDHLLLKDLELLEVSVVPIGANRATSINNVKAGPAGQHLGGEHMTVEIKNADQRVDAKAKADELAAQVKSGEITPEGRAELAGLIDAVKEFDAKAAAALESKALIEAVAALGGEPAKPDEAEKATLSSQKFLSFTGRKARATAGTLSQAMLGGVGIKSLVSAGSSAVGVPLEDRSPIEMQRIPTSFLDLLPVKQHDSPKYRYLRQTARNLNAAPWVSGDKAKSTFGVESVDAKLEVVAHISDGLSTYDLLDNAELAAFVEAEMLFGLSQALEAQVLNGSGTEPNLQGILNTNGIVDETYAVDPITTTRKAITKLESSGFAPHVFVLRPEAWEAISLQRASGSGTFDLGNVAVDRAAQRLHGVPVVVSTGLPTKTGVLLDQSSVRVDTDTHGIRVAWGTKGDDFGQNLVRVRTEGRFGVSVLRAGGVVKIGTASA</sequence>
<keyword evidence="1" id="KW-1188">Viral release from host cell</keyword>
<dbReference type="Gene3D" id="3.30.2400.10">
    <property type="entry name" value="Major capsid protein gp5"/>
    <property type="match status" value="1"/>
</dbReference>
<dbReference type="InterPro" id="IPR054612">
    <property type="entry name" value="Phage_capsid-like_C"/>
</dbReference>
<dbReference type="GO" id="GO:0008233">
    <property type="term" value="F:peptidase activity"/>
    <property type="evidence" value="ECO:0007669"/>
    <property type="project" value="UniProtKB-KW"/>
</dbReference>
<organism evidence="6 7">
    <name type="scientific">Gordonia effusa NBRC 100432</name>
    <dbReference type="NCBI Taxonomy" id="1077974"/>
    <lineage>
        <taxon>Bacteria</taxon>
        <taxon>Bacillati</taxon>
        <taxon>Actinomycetota</taxon>
        <taxon>Actinomycetes</taxon>
        <taxon>Mycobacteriales</taxon>
        <taxon>Gordoniaceae</taxon>
        <taxon>Gordonia</taxon>
    </lineage>
</organism>
<evidence type="ECO:0008006" key="8">
    <source>
        <dbReference type="Google" id="ProtNLM"/>
    </source>
</evidence>
<evidence type="ECO:0000256" key="3">
    <source>
        <dbReference type="ARBA" id="ARBA00022801"/>
    </source>
</evidence>
<dbReference type="Proteomes" id="UP000035034">
    <property type="component" value="Unassembled WGS sequence"/>
</dbReference>
<evidence type="ECO:0000313" key="6">
    <source>
        <dbReference type="EMBL" id="GAB18107.1"/>
    </source>
</evidence>
<dbReference type="OrthoDB" id="8444243at2"/>
<evidence type="ECO:0000313" key="7">
    <source>
        <dbReference type="Proteomes" id="UP000035034"/>
    </source>
</evidence>
<dbReference type="InterPro" id="IPR006433">
    <property type="entry name" value="Prohead_protease"/>
</dbReference>
<dbReference type="SUPFAM" id="SSF56563">
    <property type="entry name" value="Major capsid protein gp5"/>
    <property type="match status" value="1"/>
</dbReference>
<evidence type="ECO:0000256" key="1">
    <source>
        <dbReference type="ARBA" id="ARBA00022612"/>
    </source>
</evidence>
<dbReference type="InterPro" id="IPR054613">
    <property type="entry name" value="Peptidase_S78_dom"/>
</dbReference>
<dbReference type="STRING" id="1077974.GOEFS_046_00630"/>
<dbReference type="EMBL" id="BAEH01000046">
    <property type="protein sequence ID" value="GAB18107.1"/>
    <property type="molecule type" value="Genomic_DNA"/>
</dbReference>
<dbReference type="AlphaFoldDB" id="H0QZ56"/>
<comment type="caution">
    <text evidence="6">The sequence shown here is derived from an EMBL/GenBank/DDBJ whole genome shotgun (WGS) entry which is preliminary data.</text>
</comment>
<dbReference type="eggNOG" id="COG4653">
    <property type="taxonomic scope" value="Bacteria"/>
</dbReference>
<dbReference type="NCBIfam" id="TIGR01543">
    <property type="entry name" value="proheadase_HK97"/>
    <property type="match status" value="1"/>
</dbReference>
<dbReference type="Gene3D" id="3.30.2320.10">
    <property type="entry name" value="hypothetical protein PF0899 domain"/>
    <property type="match status" value="1"/>
</dbReference>
<name>H0QZ56_9ACTN</name>
<dbReference type="SUPFAM" id="SSF50789">
    <property type="entry name" value="Herpes virus serine proteinase, assemblin"/>
    <property type="match status" value="1"/>
</dbReference>
<dbReference type="RefSeq" id="WP_007317444.1">
    <property type="nucleotide sequence ID" value="NZ_BAEH01000046.1"/>
</dbReference>
<accession>H0QZ56</accession>
<evidence type="ECO:0000259" key="5">
    <source>
        <dbReference type="Pfam" id="PF05065"/>
    </source>
</evidence>
<feature type="domain" description="Prohead serine protease" evidence="4">
    <location>
        <begin position="9"/>
        <end position="152"/>
    </location>
</feature>
<keyword evidence="7" id="KW-1185">Reference proteome</keyword>
<reference evidence="6 7" key="1">
    <citation type="submission" date="2011-12" db="EMBL/GenBank/DDBJ databases">
        <title>Whole genome shotgun sequence of Gordonia effusa NBRC 100432.</title>
        <authorList>
            <person name="Yoshida I."/>
            <person name="Takarada H."/>
            <person name="Hosoyama A."/>
            <person name="Tsuchikane K."/>
            <person name="Katsumata H."/>
            <person name="Yamazaki S."/>
            <person name="Fujita N."/>
        </authorList>
    </citation>
    <scope>NUCLEOTIDE SEQUENCE [LARGE SCALE GENOMIC DNA]</scope>
    <source>
        <strain evidence="6 7">NBRC 100432</strain>
    </source>
</reference>
<dbReference type="Pfam" id="PF04586">
    <property type="entry name" value="Peptidase_S78"/>
    <property type="match status" value="1"/>
</dbReference>
<dbReference type="GO" id="GO:0006508">
    <property type="term" value="P:proteolysis"/>
    <property type="evidence" value="ECO:0007669"/>
    <property type="project" value="UniProtKB-KW"/>
</dbReference>
<evidence type="ECO:0000259" key="4">
    <source>
        <dbReference type="Pfam" id="PF04586"/>
    </source>
</evidence>
<keyword evidence="3" id="KW-0378">Hydrolase</keyword>
<keyword evidence="2" id="KW-0645">Protease</keyword>
<protein>
    <recommendedName>
        <fullName evidence="8">Phage prohead protease</fullName>
    </recommendedName>
</protein>
<dbReference type="eggNOG" id="COG3740">
    <property type="taxonomic scope" value="Bacteria"/>
</dbReference>
<gene>
    <name evidence="6" type="ORF">GOEFS_046_00630</name>
</gene>
<proteinExistence type="predicted"/>